<keyword evidence="11" id="KW-1185">Reference proteome</keyword>
<dbReference type="PANTHER" id="PTHR43553:SF27">
    <property type="entry name" value="ENERGY-COUPLING FACTOR TRANSPORTER ATP-BINDING PROTEIN ECFA2"/>
    <property type="match status" value="1"/>
</dbReference>
<protein>
    <recommendedName>
        <fullName evidence="9">ABC transporter domain-containing protein</fullName>
    </recommendedName>
</protein>
<dbReference type="RefSeq" id="WP_009138712.1">
    <property type="nucleotide sequence ID" value="NZ_JH815198.1"/>
</dbReference>
<evidence type="ECO:0000313" key="11">
    <source>
        <dbReference type="Proteomes" id="UP000006069"/>
    </source>
</evidence>
<evidence type="ECO:0000256" key="8">
    <source>
        <dbReference type="ARBA" id="ARBA00023136"/>
    </source>
</evidence>
<keyword evidence="4" id="KW-1003">Cell membrane</keyword>
<keyword evidence="8" id="KW-0472">Membrane</keyword>
<feature type="domain" description="ABC transporter" evidence="9">
    <location>
        <begin position="275"/>
        <end position="494"/>
    </location>
</feature>
<evidence type="ECO:0000256" key="6">
    <source>
        <dbReference type="ARBA" id="ARBA00022840"/>
    </source>
</evidence>
<keyword evidence="7" id="KW-1278">Translocase</keyword>
<comment type="caution">
    <text evidence="10">The sequence shown here is derived from an EMBL/GenBank/DDBJ whole genome shotgun (WGS) entry which is preliminary data.</text>
</comment>
<sequence length="509" mass="55345">MALVEVNDFSFAYPADGSPRRGGVGDRVFDGVSFEVNEGDFCVLVGSTGSGKTTLLRSLKPELAPEGSRTGSIVVVGKKVVEGGEMVSPKDPCGLSPRESASSIGFVTQSPEAQIVCDTVWHELAFGLENLGVEQDEMRRRVAEVAHFFGIGPWVRSSVEALSGGQKQLVNLAAVLALRPRLLLLDEPTSQLDPNALKQFLFMLGRVNRELGVTIIMATHTPEDVSAYATRTIAMGKIGDVGTREQVEAALNKRWQAWDADLAGKDARDARSCCVRVRGAMFRYEKSAPWVLRGVDLQVRRGSVHALVGGNGSGKTTLLKLVAKVGSPQRGRVENDLVGAQALLPQDPKALFVCDSVEEELAEWRERCGYAREDERAMLRRFGLEGCEKRHPYDLSGGQQQKLAFAKLLLCKPELLLLDEPTKGLDPASCADVSTIVRGLAAEGCTVVFVTHDLDFALVTADEVSMLFDGETACTESAREFFANNLVYRPNAASRLFGTLLRRWGEESV</sequence>
<dbReference type="HOGENOM" id="CLU_000604_86_7_11"/>
<reference evidence="10 11" key="1">
    <citation type="submission" date="2012-08" db="EMBL/GenBank/DDBJ databases">
        <title>The Genome Sequence of Slackia piriformis YIT 12062.</title>
        <authorList>
            <consortium name="The Broad Institute Genome Sequencing Platform"/>
            <person name="Earl A."/>
            <person name="Ward D."/>
            <person name="Feldgarden M."/>
            <person name="Gevers D."/>
            <person name="Morotomi M."/>
            <person name="Walker B."/>
            <person name="Young S.K."/>
            <person name="Zeng Q."/>
            <person name="Gargeya S."/>
            <person name="Fitzgerald M."/>
            <person name="Haas B."/>
            <person name="Abouelleil A."/>
            <person name="Alvarado L."/>
            <person name="Arachchi H.M."/>
            <person name="Berlin A.M."/>
            <person name="Chapman S.B."/>
            <person name="Goldberg J."/>
            <person name="Griggs A."/>
            <person name="Gujja S."/>
            <person name="Hansen M."/>
            <person name="Howarth C."/>
            <person name="Imamovic A."/>
            <person name="Larimer J."/>
            <person name="McCowen C."/>
            <person name="Montmayeur A."/>
            <person name="Murphy C."/>
            <person name="Neiman D."/>
            <person name="Pearson M."/>
            <person name="Priest M."/>
            <person name="Roberts A."/>
            <person name="Saif S."/>
            <person name="Shea T."/>
            <person name="Sisk P."/>
            <person name="Sykes S."/>
            <person name="Wortman J."/>
            <person name="Nusbaum C."/>
            <person name="Birren B."/>
        </authorList>
    </citation>
    <scope>NUCLEOTIDE SEQUENCE [LARGE SCALE GENOMIC DNA]</scope>
    <source>
        <strain evidence="10 11">YIT 12062</strain>
    </source>
</reference>
<dbReference type="InterPro" id="IPR050095">
    <property type="entry name" value="ECF_ABC_transporter_ATP-bd"/>
</dbReference>
<dbReference type="SUPFAM" id="SSF52540">
    <property type="entry name" value="P-loop containing nucleoside triphosphate hydrolases"/>
    <property type="match status" value="2"/>
</dbReference>
<feature type="domain" description="ABC transporter" evidence="9">
    <location>
        <begin position="4"/>
        <end position="260"/>
    </location>
</feature>
<dbReference type="Gene3D" id="3.40.50.300">
    <property type="entry name" value="P-loop containing nucleotide triphosphate hydrolases"/>
    <property type="match status" value="2"/>
</dbReference>
<evidence type="ECO:0000256" key="7">
    <source>
        <dbReference type="ARBA" id="ARBA00022967"/>
    </source>
</evidence>
<dbReference type="AlphaFoldDB" id="K0YXA6"/>
<proteinExistence type="inferred from homology"/>
<dbReference type="GO" id="GO:0005524">
    <property type="term" value="F:ATP binding"/>
    <property type="evidence" value="ECO:0007669"/>
    <property type="project" value="UniProtKB-KW"/>
</dbReference>
<dbReference type="InterPro" id="IPR017871">
    <property type="entry name" value="ABC_transporter-like_CS"/>
</dbReference>
<dbReference type="Pfam" id="PF00005">
    <property type="entry name" value="ABC_tran"/>
    <property type="match status" value="2"/>
</dbReference>
<evidence type="ECO:0000256" key="3">
    <source>
        <dbReference type="ARBA" id="ARBA00022448"/>
    </source>
</evidence>
<keyword evidence="6" id="KW-0067">ATP-binding</keyword>
<evidence type="ECO:0000256" key="2">
    <source>
        <dbReference type="ARBA" id="ARBA00005417"/>
    </source>
</evidence>
<dbReference type="eggNOG" id="COG0488">
    <property type="taxonomic scope" value="Bacteria"/>
</dbReference>
<dbReference type="PROSITE" id="PS00211">
    <property type="entry name" value="ABC_TRANSPORTER_1"/>
    <property type="match status" value="2"/>
</dbReference>
<dbReference type="Proteomes" id="UP000006069">
    <property type="component" value="Unassembled WGS sequence"/>
</dbReference>
<dbReference type="InterPro" id="IPR003439">
    <property type="entry name" value="ABC_transporter-like_ATP-bd"/>
</dbReference>
<evidence type="ECO:0000256" key="4">
    <source>
        <dbReference type="ARBA" id="ARBA00022475"/>
    </source>
</evidence>
<dbReference type="PROSITE" id="PS50893">
    <property type="entry name" value="ABC_TRANSPORTER_2"/>
    <property type="match status" value="2"/>
</dbReference>
<dbReference type="GO" id="GO:0016887">
    <property type="term" value="F:ATP hydrolysis activity"/>
    <property type="evidence" value="ECO:0007669"/>
    <property type="project" value="InterPro"/>
</dbReference>
<evidence type="ECO:0000256" key="1">
    <source>
        <dbReference type="ARBA" id="ARBA00004202"/>
    </source>
</evidence>
<dbReference type="CDD" id="cd03225">
    <property type="entry name" value="ABC_cobalt_CbiO_domain1"/>
    <property type="match status" value="2"/>
</dbReference>
<dbReference type="InterPro" id="IPR015856">
    <property type="entry name" value="ABC_transpr_CbiO/EcfA_su"/>
</dbReference>
<comment type="subcellular location">
    <subcellularLocation>
        <location evidence="1">Cell membrane</location>
        <topology evidence="1">Peripheral membrane protein</topology>
    </subcellularLocation>
</comment>
<dbReference type="InterPro" id="IPR027417">
    <property type="entry name" value="P-loop_NTPase"/>
</dbReference>
<dbReference type="PATRIC" id="fig|742818.3.peg.529"/>
<gene>
    <name evidence="10" type="ORF">HMPREF9451_00483</name>
</gene>
<dbReference type="PANTHER" id="PTHR43553">
    <property type="entry name" value="HEAVY METAL TRANSPORTER"/>
    <property type="match status" value="1"/>
</dbReference>
<accession>K0YXA6</accession>
<keyword evidence="3" id="KW-0813">Transport</keyword>
<comment type="similarity">
    <text evidence="2">Belongs to the ABC transporter superfamily.</text>
</comment>
<dbReference type="SMART" id="SM00382">
    <property type="entry name" value="AAA"/>
    <property type="match status" value="2"/>
</dbReference>
<dbReference type="EMBL" id="ADMD01000002">
    <property type="protein sequence ID" value="EJZ84174.1"/>
    <property type="molecule type" value="Genomic_DNA"/>
</dbReference>
<evidence type="ECO:0000313" key="10">
    <source>
        <dbReference type="EMBL" id="EJZ84174.1"/>
    </source>
</evidence>
<organism evidence="10 11">
    <name type="scientific">Slackia piriformis YIT 12062</name>
    <dbReference type="NCBI Taxonomy" id="742818"/>
    <lineage>
        <taxon>Bacteria</taxon>
        <taxon>Bacillati</taxon>
        <taxon>Actinomycetota</taxon>
        <taxon>Coriobacteriia</taxon>
        <taxon>Eggerthellales</taxon>
        <taxon>Eggerthellaceae</taxon>
        <taxon>Slackia</taxon>
    </lineage>
</organism>
<name>K0YXA6_9ACTN</name>
<dbReference type="InParanoid" id="K0YXA6"/>
<dbReference type="GO" id="GO:0042626">
    <property type="term" value="F:ATPase-coupled transmembrane transporter activity"/>
    <property type="evidence" value="ECO:0007669"/>
    <property type="project" value="TreeGrafter"/>
</dbReference>
<keyword evidence="5" id="KW-0547">Nucleotide-binding</keyword>
<dbReference type="InterPro" id="IPR003593">
    <property type="entry name" value="AAA+_ATPase"/>
</dbReference>
<dbReference type="GO" id="GO:0043190">
    <property type="term" value="C:ATP-binding cassette (ABC) transporter complex"/>
    <property type="evidence" value="ECO:0007669"/>
    <property type="project" value="TreeGrafter"/>
</dbReference>
<evidence type="ECO:0000256" key="5">
    <source>
        <dbReference type="ARBA" id="ARBA00022741"/>
    </source>
</evidence>
<evidence type="ECO:0000259" key="9">
    <source>
        <dbReference type="PROSITE" id="PS50893"/>
    </source>
</evidence>